<dbReference type="Proteomes" id="UP001056120">
    <property type="component" value="Linkage Group LG01"/>
</dbReference>
<sequence length="145" mass="15191">MEPIVMLGDCLSFHCCVGGFLAFFTLSAEDVVADNSGLSAADFAAEGFAGAVAVFAAGSFILDFALSAADTFAADAVVFYFALSAAETFAAEGFAFGFLDFTLSAAILLAADGLNTDERFAIWLKGLNLHVAAKWFDSPHMMQVC</sequence>
<accession>A0ACB9K7C2</accession>
<reference evidence="2" key="1">
    <citation type="journal article" date="2022" name="Mol. Ecol. Resour.">
        <title>The genomes of chicory, endive, great burdock and yacon provide insights into Asteraceae palaeo-polyploidization history and plant inulin production.</title>
        <authorList>
            <person name="Fan W."/>
            <person name="Wang S."/>
            <person name="Wang H."/>
            <person name="Wang A."/>
            <person name="Jiang F."/>
            <person name="Liu H."/>
            <person name="Zhao H."/>
            <person name="Xu D."/>
            <person name="Zhang Y."/>
        </authorList>
    </citation>
    <scope>NUCLEOTIDE SEQUENCE [LARGE SCALE GENOMIC DNA]</scope>
    <source>
        <strain evidence="2">cv. Yunnan</strain>
    </source>
</reference>
<protein>
    <submittedName>
        <fullName evidence="1">Uncharacterized protein</fullName>
    </submittedName>
</protein>
<evidence type="ECO:0000313" key="2">
    <source>
        <dbReference type="Proteomes" id="UP001056120"/>
    </source>
</evidence>
<dbReference type="EMBL" id="CM042018">
    <property type="protein sequence ID" value="KAI3828133.1"/>
    <property type="molecule type" value="Genomic_DNA"/>
</dbReference>
<organism evidence="1 2">
    <name type="scientific">Smallanthus sonchifolius</name>
    <dbReference type="NCBI Taxonomy" id="185202"/>
    <lineage>
        <taxon>Eukaryota</taxon>
        <taxon>Viridiplantae</taxon>
        <taxon>Streptophyta</taxon>
        <taxon>Embryophyta</taxon>
        <taxon>Tracheophyta</taxon>
        <taxon>Spermatophyta</taxon>
        <taxon>Magnoliopsida</taxon>
        <taxon>eudicotyledons</taxon>
        <taxon>Gunneridae</taxon>
        <taxon>Pentapetalae</taxon>
        <taxon>asterids</taxon>
        <taxon>campanulids</taxon>
        <taxon>Asterales</taxon>
        <taxon>Asteraceae</taxon>
        <taxon>Asteroideae</taxon>
        <taxon>Heliantheae alliance</taxon>
        <taxon>Millerieae</taxon>
        <taxon>Smallanthus</taxon>
    </lineage>
</organism>
<keyword evidence="2" id="KW-1185">Reference proteome</keyword>
<name>A0ACB9K7C2_9ASTR</name>
<reference evidence="1 2" key="2">
    <citation type="journal article" date="2022" name="Mol. Ecol. Resour.">
        <title>The genomes of chicory, endive, great burdock and yacon provide insights into Asteraceae paleo-polyploidization history and plant inulin production.</title>
        <authorList>
            <person name="Fan W."/>
            <person name="Wang S."/>
            <person name="Wang H."/>
            <person name="Wang A."/>
            <person name="Jiang F."/>
            <person name="Liu H."/>
            <person name="Zhao H."/>
            <person name="Xu D."/>
            <person name="Zhang Y."/>
        </authorList>
    </citation>
    <scope>NUCLEOTIDE SEQUENCE [LARGE SCALE GENOMIC DNA]</scope>
    <source>
        <strain evidence="2">cv. Yunnan</strain>
        <tissue evidence="1">Leaves</tissue>
    </source>
</reference>
<evidence type="ECO:0000313" key="1">
    <source>
        <dbReference type="EMBL" id="KAI3828133.1"/>
    </source>
</evidence>
<comment type="caution">
    <text evidence="1">The sequence shown here is derived from an EMBL/GenBank/DDBJ whole genome shotgun (WGS) entry which is preliminary data.</text>
</comment>
<proteinExistence type="predicted"/>
<gene>
    <name evidence="1" type="ORF">L1987_02230</name>
</gene>